<dbReference type="RefSeq" id="WP_021170852.1">
    <property type="nucleotide sequence ID" value="NZ_CTRP01000014.1"/>
</dbReference>
<dbReference type="InterPro" id="IPR015856">
    <property type="entry name" value="ABC_transpr_CbiO/EcfA_su"/>
</dbReference>
<comment type="subcellular location">
    <subcellularLocation>
        <location evidence="1">Cell membrane</location>
        <topology evidence="1">Peripheral membrane protein</topology>
    </subcellularLocation>
</comment>
<dbReference type="CDD" id="cd03226">
    <property type="entry name" value="ABC_cobalt_CbiO_domain2"/>
    <property type="match status" value="1"/>
</dbReference>
<dbReference type="GO" id="GO:0016887">
    <property type="term" value="F:ATP hydrolysis activity"/>
    <property type="evidence" value="ECO:0007669"/>
    <property type="project" value="InterPro"/>
</dbReference>
<evidence type="ECO:0000256" key="5">
    <source>
        <dbReference type="ARBA" id="ARBA00022737"/>
    </source>
</evidence>
<organism evidence="12 13">
    <name type="scientific">Sporomusa ovata</name>
    <dbReference type="NCBI Taxonomy" id="2378"/>
    <lineage>
        <taxon>Bacteria</taxon>
        <taxon>Bacillati</taxon>
        <taxon>Bacillota</taxon>
        <taxon>Negativicutes</taxon>
        <taxon>Selenomonadales</taxon>
        <taxon>Sporomusaceae</taxon>
        <taxon>Sporomusa</taxon>
    </lineage>
</organism>
<dbReference type="InterPro" id="IPR050095">
    <property type="entry name" value="ECF_ABC_transporter_ATP-bd"/>
</dbReference>
<dbReference type="SUPFAM" id="SSF52540">
    <property type="entry name" value="P-loop containing nucleoside triphosphate hydrolases"/>
    <property type="match status" value="2"/>
</dbReference>
<evidence type="ECO:0000313" key="12">
    <source>
        <dbReference type="EMBL" id="CQR73576.1"/>
    </source>
</evidence>
<evidence type="ECO:0000313" key="13">
    <source>
        <dbReference type="Proteomes" id="UP000049855"/>
    </source>
</evidence>
<keyword evidence="8" id="KW-1278">Translocase</keyword>
<evidence type="ECO:0000256" key="2">
    <source>
        <dbReference type="ARBA" id="ARBA00005417"/>
    </source>
</evidence>
<dbReference type="InterPro" id="IPR003593">
    <property type="entry name" value="AAA+_ATPase"/>
</dbReference>
<evidence type="ECO:0000256" key="9">
    <source>
        <dbReference type="ARBA" id="ARBA00023136"/>
    </source>
</evidence>
<sequence>MIEFRNVSYSYRKNGGKNIDDLNFTIHKGEFVLITGRSGSGKTTVSKCINGLIPYFHEGIMAGDVFVGGENTKGLALYEIGEKVGSVFQDPRSQFFTTNTTDEVAFGCQNLGMERGEILQRITDAFCSLKIGGLRDRSIFELSSGEKQKIAIASCRAMNSCVYVLDEPSANLDIESIDQLGKILQVLKHSGTTIVVIEHRLYYLRELVDRILYMDGGKITGTYAAADIEYLNSEKLAAMGLRHFNLADIQYCAKRVAKNRNIALKVANLEFAYKHRKSIGGTGEILRNVGFTAWGGEIIGLTGKNGAGKTTLAKVLAGLLKEKSGSIAFNDQRLRAKDRLRKTYFVMQDSDYQLFSDSVKRELELGNEQLEGLPEKCHKVLGELDLLPYEESHPAALSRGQKQRLTIGNGIICGADVIFYDEPTSGLDAENMKKVVKLLTEQARKGKLVFIISHDYEFLLNICSRILHLQDGIIANDFELEGINEPRLKKLLFT</sequence>
<evidence type="ECO:0000256" key="4">
    <source>
        <dbReference type="ARBA" id="ARBA00022475"/>
    </source>
</evidence>
<evidence type="ECO:0000256" key="7">
    <source>
        <dbReference type="ARBA" id="ARBA00022840"/>
    </source>
</evidence>
<gene>
    <name evidence="12" type="ORF">SpAn4DRAFT_0038</name>
</gene>
<reference evidence="13" key="1">
    <citation type="submission" date="2015-03" db="EMBL/GenBank/DDBJ databases">
        <authorList>
            <person name="Nijsse Bart"/>
        </authorList>
    </citation>
    <scope>NUCLEOTIDE SEQUENCE [LARGE SCALE GENOMIC DNA]</scope>
</reference>
<dbReference type="AlphaFoldDB" id="A0A0U1L1L6"/>
<feature type="domain" description="ABC transporter" evidence="11">
    <location>
        <begin position="264"/>
        <end position="494"/>
    </location>
</feature>
<keyword evidence="7" id="KW-0067">ATP-binding</keyword>
<keyword evidence="9" id="KW-0472">Membrane</keyword>
<keyword evidence="6" id="KW-0547">Nucleotide-binding</keyword>
<evidence type="ECO:0000256" key="10">
    <source>
        <dbReference type="ARBA" id="ARBA00025157"/>
    </source>
</evidence>
<dbReference type="Gene3D" id="3.40.50.300">
    <property type="entry name" value="P-loop containing nucleotide triphosphate hydrolases"/>
    <property type="match status" value="2"/>
</dbReference>
<protein>
    <submittedName>
        <fullName evidence="12">Duplicated ATPase component BL0693 of energizing module of predicted ECF transporter</fullName>
    </submittedName>
</protein>
<dbReference type="Proteomes" id="UP000049855">
    <property type="component" value="Unassembled WGS sequence"/>
</dbReference>
<evidence type="ECO:0000259" key="11">
    <source>
        <dbReference type="PROSITE" id="PS50893"/>
    </source>
</evidence>
<dbReference type="PANTHER" id="PTHR43553">
    <property type="entry name" value="HEAVY METAL TRANSPORTER"/>
    <property type="match status" value="1"/>
</dbReference>
<keyword evidence="4" id="KW-1003">Cell membrane</keyword>
<proteinExistence type="inferred from homology"/>
<name>A0A0U1L1L6_9FIRM</name>
<keyword evidence="3" id="KW-0813">Transport</keyword>
<dbReference type="GO" id="GO:0005524">
    <property type="term" value="F:ATP binding"/>
    <property type="evidence" value="ECO:0007669"/>
    <property type="project" value="UniProtKB-KW"/>
</dbReference>
<dbReference type="GO" id="GO:0042626">
    <property type="term" value="F:ATPase-coupled transmembrane transporter activity"/>
    <property type="evidence" value="ECO:0007669"/>
    <property type="project" value="TreeGrafter"/>
</dbReference>
<evidence type="ECO:0000256" key="1">
    <source>
        <dbReference type="ARBA" id="ARBA00004202"/>
    </source>
</evidence>
<keyword evidence="5" id="KW-0677">Repeat</keyword>
<evidence type="ECO:0000256" key="3">
    <source>
        <dbReference type="ARBA" id="ARBA00022448"/>
    </source>
</evidence>
<comment type="function">
    <text evidence="10">Probably part of an ABC transporter complex. Responsible for energy coupling to the transport system.</text>
</comment>
<dbReference type="SMART" id="SM00382">
    <property type="entry name" value="AAA"/>
    <property type="match status" value="2"/>
</dbReference>
<dbReference type="GO" id="GO:0043190">
    <property type="term" value="C:ATP-binding cassette (ABC) transporter complex"/>
    <property type="evidence" value="ECO:0007669"/>
    <property type="project" value="TreeGrafter"/>
</dbReference>
<dbReference type="InterPro" id="IPR003439">
    <property type="entry name" value="ABC_transporter-like_ATP-bd"/>
</dbReference>
<accession>A0A0U1L1L6</accession>
<dbReference type="CDD" id="cd03225">
    <property type="entry name" value="ABC_cobalt_CbiO_domain1"/>
    <property type="match status" value="1"/>
</dbReference>
<dbReference type="Pfam" id="PF00005">
    <property type="entry name" value="ABC_tran"/>
    <property type="match status" value="2"/>
</dbReference>
<evidence type="ECO:0000256" key="8">
    <source>
        <dbReference type="ARBA" id="ARBA00022967"/>
    </source>
</evidence>
<evidence type="ECO:0000256" key="6">
    <source>
        <dbReference type="ARBA" id="ARBA00022741"/>
    </source>
</evidence>
<feature type="domain" description="ABC transporter" evidence="11">
    <location>
        <begin position="2"/>
        <end position="241"/>
    </location>
</feature>
<keyword evidence="13" id="KW-1185">Reference proteome</keyword>
<dbReference type="PANTHER" id="PTHR43553:SF23">
    <property type="entry name" value="ABC TRANSPORTER ATP-BINDING COMPONENT"/>
    <property type="match status" value="1"/>
</dbReference>
<dbReference type="EMBL" id="CTRP01000014">
    <property type="protein sequence ID" value="CQR73576.1"/>
    <property type="molecule type" value="Genomic_DNA"/>
</dbReference>
<comment type="similarity">
    <text evidence="2">Belongs to the ABC transporter superfamily.</text>
</comment>
<dbReference type="PROSITE" id="PS50893">
    <property type="entry name" value="ABC_TRANSPORTER_2"/>
    <property type="match status" value="2"/>
</dbReference>
<dbReference type="InterPro" id="IPR027417">
    <property type="entry name" value="P-loop_NTPase"/>
</dbReference>